<keyword evidence="3" id="KW-1185">Reference proteome</keyword>
<gene>
    <name evidence="2" type="ORF">CK503_06065</name>
</gene>
<comment type="caution">
    <text evidence="2">The sequence shown here is derived from an EMBL/GenBank/DDBJ whole genome shotgun (WGS) entry which is preliminary data.</text>
</comment>
<proteinExistence type="predicted"/>
<evidence type="ECO:0000313" key="2">
    <source>
        <dbReference type="EMBL" id="PAU94368.1"/>
    </source>
</evidence>
<dbReference type="AlphaFoldDB" id="A0A2A2GAK7"/>
<dbReference type="RefSeq" id="WP_095605909.1">
    <property type="nucleotide sequence ID" value="NZ_NSKE01000004.1"/>
</dbReference>
<protein>
    <recommendedName>
        <fullName evidence="1">DUF4145 domain-containing protein</fullName>
    </recommendedName>
</protein>
<dbReference type="EMBL" id="NSKE01000004">
    <property type="protein sequence ID" value="PAU94368.1"/>
    <property type="molecule type" value="Genomic_DNA"/>
</dbReference>
<organism evidence="2 3">
    <name type="scientific">Fodinibius salipaludis</name>
    <dbReference type="NCBI Taxonomy" id="2032627"/>
    <lineage>
        <taxon>Bacteria</taxon>
        <taxon>Pseudomonadati</taxon>
        <taxon>Balneolota</taxon>
        <taxon>Balneolia</taxon>
        <taxon>Balneolales</taxon>
        <taxon>Balneolaceae</taxon>
        <taxon>Fodinibius</taxon>
    </lineage>
</organism>
<dbReference type="InterPro" id="IPR025285">
    <property type="entry name" value="DUF4145"/>
</dbReference>
<name>A0A2A2GAK7_9BACT</name>
<accession>A0A2A2GAK7</accession>
<sequence>MAEKITLGNNLELSKCPHCKIDTPNLFSKAQFRTSNHKGANKRYWKIYICKRCGGVVSAHSGSTQHGKLEDFFPDFKSVDDSLPKKAKKYLKQAKNSLHAPSGCVILCASAVDDMLKQRDYVKGSLYSRINKAAEDGILTEDMKTWAHEIRLDANDERHADYDASMAQEEDAKRVLNFADALAEYLYGLPNRVKRGIEKNGEED</sequence>
<dbReference type="Pfam" id="PF13643">
    <property type="entry name" value="DUF4145"/>
    <property type="match status" value="1"/>
</dbReference>
<evidence type="ECO:0000313" key="3">
    <source>
        <dbReference type="Proteomes" id="UP000218831"/>
    </source>
</evidence>
<reference evidence="2 3" key="1">
    <citation type="submission" date="2017-08" db="EMBL/GenBank/DDBJ databases">
        <title>Aliifodinibius alkalisoli sp. nov., isolated from saline alkaline soil.</title>
        <authorList>
            <person name="Liu D."/>
            <person name="Zhang G."/>
        </authorList>
    </citation>
    <scope>NUCLEOTIDE SEQUENCE [LARGE SCALE GENOMIC DNA]</scope>
    <source>
        <strain evidence="2 3">WN023</strain>
    </source>
</reference>
<dbReference type="Proteomes" id="UP000218831">
    <property type="component" value="Unassembled WGS sequence"/>
</dbReference>
<dbReference type="OrthoDB" id="1417974at2"/>
<feature type="domain" description="DUF4145" evidence="1">
    <location>
        <begin position="99"/>
        <end position="178"/>
    </location>
</feature>
<evidence type="ECO:0000259" key="1">
    <source>
        <dbReference type="Pfam" id="PF13643"/>
    </source>
</evidence>